<feature type="domain" description="Aldehyde dehydrogenase" evidence="3">
    <location>
        <begin position="5"/>
        <end position="451"/>
    </location>
</feature>
<dbReference type="AlphaFoldDB" id="A0A6J6V450"/>
<sequence length="491" mass="53185">MSTNANFEKFDPRSGEVLASYKNFSQDEVFEVVEKAHDAAIRWQEFGFTARKRVLLRWASYITKNQKQISQLIESECGKPLGDATLEVSIAIDHISWAAKHAQQIMRRQDRPSGLLMFNMKAQVQRSPVGVVGVIGPWNYPIFTPMGSIAYALAAGNAVVFKPSEFTPGVGKWLADSFAQVAPFENILTTVTGLPDTGKALTQSRVNKISFTGSTRTAKKVAASCAESMIPVVLECGGKDPVIVAKDADIKLAAEYALWSAMANAGQSCIGAERVYVVESVAEEFIDVITKMAKDLKVGKDYGPATMPSQLQVIQSHLDNAASKGAKFLVGGSDSIKGAFVEPVIMIDVPEDSTAMTEETFGPTLAINKVTNTDEAIRLSNASNYGLAAAVFSKRNGEKIASQLACGMVSINSVFLFAAIASVPFGGVKNSGYGRIHGAEGLLEYTYARTVVKTRFKIPLKFTSFKRTKLSEKVLTTLIKKIHGRNLKNKS</sequence>
<dbReference type="GO" id="GO:0016620">
    <property type="term" value="F:oxidoreductase activity, acting on the aldehyde or oxo group of donors, NAD or NADP as acceptor"/>
    <property type="evidence" value="ECO:0007669"/>
    <property type="project" value="InterPro"/>
</dbReference>
<dbReference type="Pfam" id="PF00171">
    <property type="entry name" value="Aldedh"/>
    <property type="match status" value="1"/>
</dbReference>
<name>A0A6J6V450_9ZZZZ</name>
<dbReference type="InterPro" id="IPR016162">
    <property type="entry name" value="Ald_DH_N"/>
</dbReference>
<reference evidence="4" key="1">
    <citation type="submission" date="2020-05" db="EMBL/GenBank/DDBJ databases">
        <authorList>
            <person name="Chiriac C."/>
            <person name="Salcher M."/>
            <person name="Ghai R."/>
            <person name="Kavagutti S V."/>
        </authorList>
    </citation>
    <scope>NUCLEOTIDE SEQUENCE</scope>
</reference>
<keyword evidence="2" id="KW-0560">Oxidoreductase</keyword>
<dbReference type="EMBL" id="CAEZZO010000051">
    <property type="protein sequence ID" value="CAB4765895.1"/>
    <property type="molecule type" value="Genomic_DNA"/>
</dbReference>
<dbReference type="PIRSF" id="PIRSF036492">
    <property type="entry name" value="ALDH"/>
    <property type="match status" value="1"/>
</dbReference>
<dbReference type="CDD" id="cd07099">
    <property type="entry name" value="ALDH_DDALDH"/>
    <property type="match status" value="1"/>
</dbReference>
<dbReference type="InterPro" id="IPR015590">
    <property type="entry name" value="Aldehyde_DH_dom"/>
</dbReference>
<dbReference type="PROSITE" id="PS00687">
    <property type="entry name" value="ALDEHYDE_DEHYDR_GLU"/>
    <property type="match status" value="1"/>
</dbReference>
<evidence type="ECO:0000256" key="1">
    <source>
        <dbReference type="ARBA" id="ARBA00009986"/>
    </source>
</evidence>
<dbReference type="InterPro" id="IPR016163">
    <property type="entry name" value="Ald_DH_C"/>
</dbReference>
<dbReference type="InterPro" id="IPR029510">
    <property type="entry name" value="Ald_DH_CS_GLU"/>
</dbReference>
<dbReference type="SUPFAM" id="SSF53720">
    <property type="entry name" value="ALDH-like"/>
    <property type="match status" value="1"/>
</dbReference>
<dbReference type="GO" id="GO:0006081">
    <property type="term" value="P:aldehyde metabolic process"/>
    <property type="evidence" value="ECO:0007669"/>
    <property type="project" value="InterPro"/>
</dbReference>
<evidence type="ECO:0000313" key="4">
    <source>
        <dbReference type="EMBL" id="CAB4765895.1"/>
    </source>
</evidence>
<dbReference type="InterPro" id="IPR016161">
    <property type="entry name" value="Ald_DH/histidinol_DH"/>
</dbReference>
<dbReference type="PANTHER" id="PTHR11699">
    <property type="entry name" value="ALDEHYDE DEHYDROGENASE-RELATED"/>
    <property type="match status" value="1"/>
</dbReference>
<gene>
    <name evidence="4" type="ORF">UFOPK2886_00468</name>
</gene>
<evidence type="ECO:0000256" key="2">
    <source>
        <dbReference type="ARBA" id="ARBA00023002"/>
    </source>
</evidence>
<accession>A0A6J6V450</accession>
<comment type="similarity">
    <text evidence="1">Belongs to the aldehyde dehydrogenase family.</text>
</comment>
<proteinExistence type="inferred from homology"/>
<organism evidence="4">
    <name type="scientific">freshwater metagenome</name>
    <dbReference type="NCBI Taxonomy" id="449393"/>
    <lineage>
        <taxon>unclassified sequences</taxon>
        <taxon>metagenomes</taxon>
        <taxon>ecological metagenomes</taxon>
    </lineage>
</organism>
<dbReference type="Gene3D" id="3.40.605.10">
    <property type="entry name" value="Aldehyde Dehydrogenase, Chain A, domain 1"/>
    <property type="match status" value="1"/>
</dbReference>
<dbReference type="Gene3D" id="3.40.309.10">
    <property type="entry name" value="Aldehyde Dehydrogenase, Chain A, domain 2"/>
    <property type="match status" value="1"/>
</dbReference>
<protein>
    <submittedName>
        <fullName evidence="4">Unannotated protein</fullName>
    </submittedName>
</protein>
<evidence type="ECO:0000259" key="3">
    <source>
        <dbReference type="Pfam" id="PF00171"/>
    </source>
</evidence>
<dbReference type="InterPro" id="IPR012394">
    <property type="entry name" value="Aldehyde_DH_NAD(P)"/>
</dbReference>